<proteinExistence type="predicted"/>
<accession>A0ABU9EET0</accession>
<evidence type="ECO:0000313" key="2">
    <source>
        <dbReference type="EMBL" id="MEK9502654.1"/>
    </source>
</evidence>
<feature type="signal peptide" evidence="1">
    <location>
        <begin position="1"/>
        <end position="24"/>
    </location>
</feature>
<comment type="caution">
    <text evidence="2">The sequence shown here is derived from an EMBL/GenBank/DDBJ whole genome shotgun (WGS) entry which is preliminary data.</text>
</comment>
<gene>
    <name evidence="2" type="ORF">WI372_16790</name>
</gene>
<feature type="chain" id="PRO_5046709781" evidence="1">
    <location>
        <begin position="25"/>
        <end position="196"/>
    </location>
</feature>
<dbReference type="RefSeq" id="WP_405282557.1">
    <property type="nucleotide sequence ID" value="NZ_CP144380.1"/>
</dbReference>
<evidence type="ECO:0000256" key="1">
    <source>
        <dbReference type="SAM" id="SignalP"/>
    </source>
</evidence>
<organism evidence="2 3">
    <name type="scientific">Gaopeijia maritima</name>
    <dbReference type="NCBI Taxonomy" id="3119007"/>
    <lineage>
        <taxon>Bacteria</taxon>
        <taxon>Pseudomonadati</taxon>
        <taxon>Gemmatimonadota</taxon>
        <taxon>Longimicrobiia</taxon>
        <taxon>Gaopeijiales</taxon>
        <taxon>Gaopeijiaceae</taxon>
        <taxon>Gaopeijia</taxon>
    </lineage>
</organism>
<protein>
    <submittedName>
        <fullName evidence="2">Uncharacterized protein</fullName>
    </submittedName>
</protein>
<reference evidence="2 3" key="1">
    <citation type="submission" date="2024-02" db="EMBL/GenBank/DDBJ databases">
        <title>A novel Gemmatimonadota bacterium.</title>
        <authorList>
            <person name="Du Z.-J."/>
            <person name="Ye Y.-Q."/>
        </authorList>
    </citation>
    <scope>NUCLEOTIDE SEQUENCE [LARGE SCALE GENOMIC DNA]</scope>
    <source>
        <strain evidence="2 3">DH-20</strain>
    </source>
</reference>
<sequence>MSRSPSAVLLTVALTGLSLGSADALRAQTPALDAEDPIAAAEAHGRDYPAPEVVWSLPEFWKREPDGTSERLCVDLPSGPTMTRSGEFVIGGIEMPIEAGRQHKIWWKPINSTLEMTADFAAHPLDGGDGEVDFSVRFTTHYTNDTPPQKIPEEAFFPSATTFPSPGRWMVVVTSAENWGCFIFHVEPATEGSGRG</sequence>
<keyword evidence="3" id="KW-1185">Reference proteome</keyword>
<dbReference type="EMBL" id="JBBHLI010000013">
    <property type="protein sequence ID" value="MEK9502654.1"/>
    <property type="molecule type" value="Genomic_DNA"/>
</dbReference>
<keyword evidence="1" id="KW-0732">Signal</keyword>
<dbReference type="Proteomes" id="UP001484239">
    <property type="component" value="Unassembled WGS sequence"/>
</dbReference>
<evidence type="ECO:0000313" key="3">
    <source>
        <dbReference type="Proteomes" id="UP001484239"/>
    </source>
</evidence>
<name>A0ABU9EET0_9BACT</name>